<name>A2G5P1_TRIV3</name>
<keyword evidence="3" id="KW-1185">Reference proteome</keyword>
<evidence type="ECO:0000313" key="3">
    <source>
        <dbReference type="Proteomes" id="UP000001542"/>
    </source>
</evidence>
<feature type="compositionally biased region" description="Basic and acidic residues" evidence="1">
    <location>
        <begin position="261"/>
        <end position="276"/>
    </location>
</feature>
<proteinExistence type="predicted"/>
<dbReference type="VEuPathDB" id="TrichDB:TVAG_346630"/>
<sequence length="465" mass="52732">MYRGVPPVVSKYLDIEERRKIYGYHEEHLSKSKPIIDTSRPPEVPRLIIHERNRAILREKQKANDYSNLYYVRDLRKSNMRVRSLTYGGSQTSRDVVSEPSWLQTLEMCEKKVSFIPDKRKSSTIEKRTYVQNKDLFGEGNSKIHDDDGFSVIDEIPVLRTSRSKTSARTARKSPPRTNKQETTKNSSPKKVKVTKKSQSSLSMSQKSSRSTTKSQQSHSPQKTSPKKVNKKSPEKQSDVKEFPTPPPEKVAEVPQNNTEIEEKKRINFEMKKEQPPKPTPVESFSLTDAINRTMSKNQPQNTSTGNLEQPQEKSSEKLHKEKEESFNSGFSGSFSTENKVNKGESDIRTNRKLESGQNMSRSNQASTFDSSFASSKVSDKNEKSSVLNQPPPATDKSNDNFEDDFSNSHQENQSSKKDENNLLLKNKSESSKAFDSGFGEFEDGNSASNKEKSGTNNNHMKLSL</sequence>
<dbReference type="Proteomes" id="UP000001542">
    <property type="component" value="Unassembled WGS sequence"/>
</dbReference>
<protein>
    <submittedName>
        <fullName evidence="2">Uncharacterized protein</fullName>
    </submittedName>
</protein>
<dbReference type="KEGG" id="tva:4745180"/>
<dbReference type="InParanoid" id="A2G5P1"/>
<dbReference type="SMR" id="A2G5P1"/>
<feature type="non-terminal residue" evidence="2">
    <location>
        <position position="465"/>
    </location>
</feature>
<evidence type="ECO:0000256" key="1">
    <source>
        <dbReference type="SAM" id="MobiDB-lite"/>
    </source>
</evidence>
<gene>
    <name evidence="2" type="ORF">TVAG_346630</name>
</gene>
<feature type="compositionally biased region" description="Basic and acidic residues" evidence="1">
    <location>
        <begin position="232"/>
        <end position="242"/>
    </location>
</feature>
<feature type="compositionally biased region" description="Basic and acidic residues" evidence="1">
    <location>
        <begin position="415"/>
        <end position="433"/>
    </location>
</feature>
<accession>A2G5P1</accession>
<dbReference type="AlphaFoldDB" id="A2G5P1"/>
<reference evidence="2" key="1">
    <citation type="submission" date="2006-10" db="EMBL/GenBank/DDBJ databases">
        <authorList>
            <person name="Amadeo P."/>
            <person name="Zhao Q."/>
            <person name="Wortman J."/>
            <person name="Fraser-Liggett C."/>
            <person name="Carlton J."/>
        </authorList>
    </citation>
    <scope>NUCLEOTIDE SEQUENCE</scope>
    <source>
        <strain evidence="2">G3</strain>
    </source>
</reference>
<feature type="compositionally biased region" description="Low complexity" evidence="1">
    <location>
        <begin position="197"/>
        <end position="220"/>
    </location>
</feature>
<feature type="region of interest" description="Disordered" evidence="1">
    <location>
        <begin position="161"/>
        <end position="465"/>
    </location>
</feature>
<feature type="compositionally biased region" description="Polar residues" evidence="1">
    <location>
        <begin position="356"/>
        <end position="377"/>
    </location>
</feature>
<dbReference type="RefSeq" id="XP_001300460.1">
    <property type="nucleotide sequence ID" value="XM_001300459.1"/>
</dbReference>
<feature type="compositionally biased region" description="Polar residues" evidence="1">
    <location>
        <begin position="455"/>
        <end position="465"/>
    </location>
</feature>
<dbReference type="VEuPathDB" id="TrichDB:TVAGG3_0765920"/>
<feature type="compositionally biased region" description="Basic and acidic residues" evidence="1">
    <location>
        <begin position="340"/>
        <end position="355"/>
    </location>
</feature>
<evidence type="ECO:0000313" key="2">
    <source>
        <dbReference type="EMBL" id="EAX87530.1"/>
    </source>
</evidence>
<organism evidence="2 3">
    <name type="scientific">Trichomonas vaginalis (strain ATCC PRA-98 / G3)</name>
    <dbReference type="NCBI Taxonomy" id="412133"/>
    <lineage>
        <taxon>Eukaryota</taxon>
        <taxon>Metamonada</taxon>
        <taxon>Parabasalia</taxon>
        <taxon>Trichomonadida</taxon>
        <taxon>Trichomonadidae</taxon>
        <taxon>Trichomonas</taxon>
    </lineage>
</organism>
<reference evidence="2" key="2">
    <citation type="journal article" date="2007" name="Science">
        <title>Draft genome sequence of the sexually transmitted pathogen Trichomonas vaginalis.</title>
        <authorList>
            <person name="Carlton J.M."/>
            <person name="Hirt R.P."/>
            <person name="Silva J.C."/>
            <person name="Delcher A.L."/>
            <person name="Schatz M."/>
            <person name="Zhao Q."/>
            <person name="Wortman J.R."/>
            <person name="Bidwell S.L."/>
            <person name="Alsmark U.C.M."/>
            <person name="Besteiro S."/>
            <person name="Sicheritz-Ponten T."/>
            <person name="Noel C.J."/>
            <person name="Dacks J.B."/>
            <person name="Foster P.G."/>
            <person name="Simillion C."/>
            <person name="Van de Peer Y."/>
            <person name="Miranda-Saavedra D."/>
            <person name="Barton G.J."/>
            <person name="Westrop G.D."/>
            <person name="Mueller S."/>
            <person name="Dessi D."/>
            <person name="Fiori P.L."/>
            <person name="Ren Q."/>
            <person name="Paulsen I."/>
            <person name="Zhang H."/>
            <person name="Bastida-Corcuera F.D."/>
            <person name="Simoes-Barbosa A."/>
            <person name="Brown M.T."/>
            <person name="Hayes R.D."/>
            <person name="Mukherjee M."/>
            <person name="Okumura C.Y."/>
            <person name="Schneider R."/>
            <person name="Smith A.J."/>
            <person name="Vanacova S."/>
            <person name="Villalvazo M."/>
            <person name="Haas B.J."/>
            <person name="Pertea M."/>
            <person name="Feldblyum T.V."/>
            <person name="Utterback T.R."/>
            <person name="Shu C.L."/>
            <person name="Osoegawa K."/>
            <person name="de Jong P.J."/>
            <person name="Hrdy I."/>
            <person name="Horvathova L."/>
            <person name="Zubacova Z."/>
            <person name="Dolezal P."/>
            <person name="Malik S.B."/>
            <person name="Logsdon J.M. Jr."/>
            <person name="Henze K."/>
            <person name="Gupta A."/>
            <person name="Wang C.C."/>
            <person name="Dunne R.L."/>
            <person name="Upcroft J.A."/>
            <person name="Upcroft P."/>
            <person name="White O."/>
            <person name="Salzberg S.L."/>
            <person name="Tang P."/>
            <person name="Chiu C.-H."/>
            <person name="Lee Y.-S."/>
            <person name="Embley T.M."/>
            <person name="Coombs G.H."/>
            <person name="Mottram J.C."/>
            <person name="Tachezy J."/>
            <person name="Fraser-Liggett C.M."/>
            <person name="Johnson P.J."/>
        </authorList>
    </citation>
    <scope>NUCLEOTIDE SEQUENCE [LARGE SCALE GENOMIC DNA]</scope>
    <source>
        <strain evidence="2">G3</strain>
    </source>
</reference>
<feature type="compositionally biased region" description="Low complexity" evidence="1">
    <location>
        <begin position="327"/>
        <end position="339"/>
    </location>
</feature>
<feature type="compositionally biased region" description="Polar residues" evidence="1">
    <location>
        <begin position="283"/>
        <end position="310"/>
    </location>
</feature>
<dbReference type="EMBL" id="DS114437">
    <property type="protein sequence ID" value="EAX87530.1"/>
    <property type="molecule type" value="Genomic_DNA"/>
</dbReference>
<feature type="compositionally biased region" description="Basic and acidic residues" evidence="1">
    <location>
        <begin position="311"/>
        <end position="326"/>
    </location>
</feature>